<evidence type="ECO:0000313" key="2">
    <source>
        <dbReference type="Proteomes" id="UP000186336"/>
    </source>
</evidence>
<reference evidence="1 2" key="1">
    <citation type="submission" date="2017-01" db="EMBL/GenBank/DDBJ databases">
        <title>Complete genome of Tateyamaria omphalii DOK1-4 isolated from seawater in Dokdo.</title>
        <authorList>
            <person name="Kim J.H."/>
            <person name="Chi W.-J."/>
        </authorList>
    </citation>
    <scope>NUCLEOTIDE SEQUENCE [LARGE SCALE GENOMIC DNA]</scope>
    <source>
        <strain evidence="1 2">DOK1-4</strain>
    </source>
</reference>
<protein>
    <submittedName>
        <fullName evidence="1">Uncharacterized protein</fullName>
    </submittedName>
</protein>
<dbReference type="STRING" id="299262.BWR18_10095"/>
<evidence type="ECO:0000313" key="1">
    <source>
        <dbReference type="EMBL" id="APX11989.1"/>
    </source>
</evidence>
<sequence>MNAAEVIQITAIDGGLAPTEAAMVALAYPLKRGRRAGDAARAANLSPGPGPQVGLSRSGLIGDETLPLAAFPAGLPAEAIVEVAGDGVPEYHVARRFDTQTDASGAYRLPPLSRVARLTITANRADFSDPLNETIAPAYDLGGQQVDFLLRP</sequence>
<keyword evidence="2" id="KW-1185">Reference proteome</keyword>
<dbReference type="KEGG" id="tom:BWR18_10095"/>
<organism evidence="1 2">
    <name type="scientific">Tateyamaria omphalii</name>
    <dbReference type="NCBI Taxonomy" id="299262"/>
    <lineage>
        <taxon>Bacteria</taxon>
        <taxon>Pseudomonadati</taxon>
        <taxon>Pseudomonadota</taxon>
        <taxon>Alphaproteobacteria</taxon>
        <taxon>Rhodobacterales</taxon>
        <taxon>Roseobacteraceae</taxon>
        <taxon>Tateyamaria</taxon>
    </lineage>
</organism>
<dbReference type="AlphaFoldDB" id="A0A1P8MVM0"/>
<name>A0A1P8MVM0_9RHOB</name>
<dbReference type="EMBL" id="CP019312">
    <property type="protein sequence ID" value="APX11989.1"/>
    <property type="molecule type" value="Genomic_DNA"/>
</dbReference>
<dbReference type="RefSeq" id="WP_076627941.1">
    <property type="nucleotide sequence ID" value="NZ_CP019312.1"/>
</dbReference>
<accession>A0A1P8MVM0</accession>
<proteinExistence type="predicted"/>
<dbReference type="Proteomes" id="UP000186336">
    <property type="component" value="Chromosome"/>
</dbReference>
<gene>
    <name evidence="1" type="ORF">BWR18_10095</name>
</gene>